<dbReference type="Proteomes" id="UP000663834">
    <property type="component" value="Unassembled WGS sequence"/>
</dbReference>
<dbReference type="EMBL" id="CAJOBJ010001742">
    <property type="protein sequence ID" value="CAF3894187.1"/>
    <property type="molecule type" value="Genomic_DNA"/>
</dbReference>
<feature type="transmembrane region" description="Helical" evidence="9">
    <location>
        <begin position="100"/>
        <end position="119"/>
    </location>
</feature>
<feature type="transmembrane region" description="Helical" evidence="9">
    <location>
        <begin position="195"/>
        <end position="215"/>
    </location>
</feature>
<evidence type="ECO:0000313" key="12">
    <source>
        <dbReference type="EMBL" id="CAF1634893.1"/>
    </source>
</evidence>
<keyword evidence="7" id="KW-0675">Receptor</keyword>
<evidence type="ECO:0000256" key="4">
    <source>
        <dbReference type="ARBA" id="ARBA00022989"/>
    </source>
</evidence>
<feature type="domain" description="G-protein coupled receptors family 1 profile" evidence="10">
    <location>
        <begin position="40"/>
        <end position="292"/>
    </location>
</feature>
<dbReference type="GO" id="GO:0005886">
    <property type="term" value="C:plasma membrane"/>
    <property type="evidence" value="ECO:0007669"/>
    <property type="project" value="UniProtKB-SubCell"/>
</dbReference>
<dbReference type="Proteomes" id="UP000663824">
    <property type="component" value="Unassembled WGS sequence"/>
</dbReference>
<comment type="subcellular location">
    <subcellularLocation>
        <location evidence="1">Cell membrane</location>
        <topology evidence="1">Multi-pass membrane protein</topology>
    </subcellularLocation>
</comment>
<evidence type="ECO:0000256" key="1">
    <source>
        <dbReference type="ARBA" id="ARBA00004651"/>
    </source>
</evidence>
<keyword evidence="5" id="KW-0297">G-protein coupled receptor</keyword>
<dbReference type="SUPFAM" id="SSF81321">
    <property type="entry name" value="Family A G protein-coupled receptor-like"/>
    <property type="match status" value="1"/>
</dbReference>
<evidence type="ECO:0000313" key="17">
    <source>
        <dbReference type="Proteomes" id="UP000663824"/>
    </source>
</evidence>
<accession>A0A817A7E4</accession>
<keyword evidence="8" id="KW-0807">Transducer</keyword>
<name>A0A817A7E4_9BILA</name>
<dbReference type="EMBL" id="CAJOBI010000835">
    <property type="protein sequence ID" value="CAF3847730.1"/>
    <property type="molecule type" value="Genomic_DNA"/>
</dbReference>
<gene>
    <name evidence="14" type="ORF">BYL167_LOCUS4808</name>
    <name evidence="11" type="ORF">CJN711_LOCUS12603</name>
    <name evidence="16" type="ORF">GIL414_LOCUS6207</name>
    <name evidence="12" type="ORF">KQP761_LOCUS26877</name>
    <name evidence="13" type="ORF">MBJ925_LOCUS38284</name>
    <name evidence="15" type="ORF">SMN809_LOCUS3834</name>
</gene>
<dbReference type="EMBL" id="CAJOBH010001051">
    <property type="protein sequence ID" value="CAF3832832.1"/>
    <property type="molecule type" value="Genomic_DNA"/>
</dbReference>
<proteinExistence type="predicted"/>
<feature type="transmembrane region" description="Helical" evidence="9">
    <location>
        <begin position="58"/>
        <end position="80"/>
    </location>
</feature>
<keyword evidence="3 9" id="KW-0812">Transmembrane</keyword>
<dbReference type="Gene3D" id="1.20.1070.10">
    <property type="entry name" value="Rhodopsin 7-helix transmembrane proteins"/>
    <property type="match status" value="1"/>
</dbReference>
<dbReference type="PANTHER" id="PTHR24228:SF59">
    <property type="entry name" value="NEUROPEPTIDE RECEPTOR 15"/>
    <property type="match status" value="1"/>
</dbReference>
<evidence type="ECO:0000259" key="10">
    <source>
        <dbReference type="PROSITE" id="PS50262"/>
    </source>
</evidence>
<sequence length="341" mass="39313">MRNQVNSSDAISSSDSTDIAIPRAGCFWLILIFEIPSIICSFFILYHFLVSRSLRHALYNHVFIVIALINLVVELTDIVWTLKFYQSNTVWSVAPSFCIAWVYLNEGLHITITLLVAWATIERHILIFHNQWIATKKQIILIHALPLVITLGYGLGYNFIIIVFPPCQNTFDYTQVRCGDPLCFYDDQRASLWDVIIHDLIAAIIIIVFSLALLVRIVMKKRSMHRPMHWRKHRKMTIQLLSISFLYLIIHIPYMLLEFVHSCGVPEEFGAEFVLYGNFFAYFGNLLLPFVCAGSLPELAKKVRHIVLCWRCQARIRPLESSSMTQTAGRKATRLPIIVEK</sequence>
<keyword evidence="4 9" id="KW-1133">Transmembrane helix</keyword>
<keyword evidence="2" id="KW-1003">Cell membrane</keyword>
<organism evidence="13 17">
    <name type="scientific">Rotaria magnacalcarata</name>
    <dbReference type="NCBI Taxonomy" id="392030"/>
    <lineage>
        <taxon>Eukaryota</taxon>
        <taxon>Metazoa</taxon>
        <taxon>Spiralia</taxon>
        <taxon>Gnathifera</taxon>
        <taxon>Rotifera</taxon>
        <taxon>Eurotatoria</taxon>
        <taxon>Bdelloidea</taxon>
        <taxon>Philodinida</taxon>
        <taxon>Philodinidae</taxon>
        <taxon>Rotaria</taxon>
    </lineage>
</organism>
<evidence type="ECO:0000256" key="8">
    <source>
        <dbReference type="ARBA" id="ARBA00023224"/>
    </source>
</evidence>
<dbReference type="PROSITE" id="PS50262">
    <property type="entry name" value="G_PROTEIN_RECEP_F1_2"/>
    <property type="match status" value="1"/>
</dbReference>
<keyword evidence="6 9" id="KW-0472">Membrane</keyword>
<dbReference type="Proteomes" id="UP000681720">
    <property type="component" value="Unassembled WGS sequence"/>
</dbReference>
<feature type="transmembrane region" description="Helical" evidence="9">
    <location>
        <begin position="140"/>
        <end position="164"/>
    </location>
</feature>
<dbReference type="EMBL" id="CAJNOW010014736">
    <property type="protein sequence ID" value="CAF1634893.1"/>
    <property type="molecule type" value="Genomic_DNA"/>
</dbReference>
<evidence type="ECO:0000256" key="7">
    <source>
        <dbReference type="ARBA" id="ARBA00023170"/>
    </source>
</evidence>
<evidence type="ECO:0000256" key="3">
    <source>
        <dbReference type="ARBA" id="ARBA00022692"/>
    </source>
</evidence>
<evidence type="ECO:0000256" key="2">
    <source>
        <dbReference type="ARBA" id="ARBA00022475"/>
    </source>
</evidence>
<dbReference type="PANTHER" id="PTHR24228">
    <property type="entry name" value="B2 BRADYKININ RECEPTOR/ANGIOTENSIN II RECEPTOR"/>
    <property type="match status" value="1"/>
</dbReference>
<comment type="caution">
    <text evidence="13">The sequence shown here is derived from an EMBL/GenBank/DDBJ whole genome shotgun (WGS) entry which is preliminary data.</text>
</comment>
<protein>
    <recommendedName>
        <fullName evidence="10">G-protein coupled receptors family 1 profile domain-containing protein</fullName>
    </recommendedName>
</protein>
<dbReference type="OrthoDB" id="10016927at2759"/>
<dbReference type="GO" id="GO:0004930">
    <property type="term" value="F:G protein-coupled receptor activity"/>
    <property type="evidence" value="ECO:0007669"/>
    <property type="project" value="UniProtKB-KW"/>
</dbReference>
<evidence type="ECO:0000313" key="13">
    <source>
        <dbReference type="EMBL" id="CAF2257206.1"/>
    </source>
</evidence>
<evidence type="ECO:0000313" key="14">
    <source>
        <dbReference type="EMBL" id="CAF3832832.1"/>
    </source>
</evidence>
<evidence type="ECO:0000313" key="15">
    <source>
        <dbReference type="EMBL" id="CAF3847730.1"/>
    </source>
</evidence>
<dbReference type="InterPro" id="IPR017452">
    <property type="entry name" value="GPCR_Rhodpsn_7TM"/>
</dbReference>
<evidence type="ECO:0000256" key="9">
    <source>
        <dbReference type="SAM" id="Phobius"/>
    </source>
</evidence>
<feature type="transmembrane region" description="Helical" evidence="9">
    <location>
        <begin position="276"/>
        <end position="296"/>
    </location>
</feature>
<dbReference type="EMBL" id="CAJNRE010021364">
    <property type="protein sequence ID" value="CAF2257206.1"/>
    <property type="molecule type" value="Genomic_DNA"/>
</dbReference>
<feature type="transmembrane region" description="Helical" evidence="9">
    <location>
        <begin position="236"/>
        <end position="256"/>
    </location>
</feature>
<dbReference type="EMBL" id="CAJNOV010005507">
    <property type="protein sequence ID" value="CAF1212822.1"/>
    <property type="molecule type" value="Genomic_DNA"/>
</dbReference>
<evidence type="ECO:0000313" key="16">
    <source>
        <dbReference type="EMBL" id="CAF3894187.1"/>
    </source>
</evidence>
<evidence type="ECO:0000256" key="5">
    <source>
        <dbReference type="ARBA" id="ARBA00023040"/>
    </source>
</evidence>
<dbReference type="Proteomes" id="UP000681967">
    <property type="component" value="Unassembled WGS sequence"/>
</dbReference>
<feature type="transmembrane region" description="Helical" evidence="9">
    <location>
        <begin position="20"/>
        <end position="46"/>
    </location>
</feature>
<reference evidence="13" key="1">
    <citation type="submission" date="2021-02" db="EMBL/GenBank/DDBJ databases">
        <authorList>
            <person name="Nowell W R."/>
        </authorList>
    </citation>
    <scope>NUCLEOTIDE SEQUENCE</scope>
</reference>
<dbReference type="CDD" id="cd00637">
    <property type="entry name" value="7tm_classA_rhodopsin-like"/>
    <property type="match status" value="1"/>
</dbReference>
<evidence type="ECO:0000256" key="6">
    <source>
        <dbReference type="ARBA" id="ARBA00023136"/>
    </source>
</evidence>
<evidence type="ECO:0000313" key="11">
    <source>
        <dbReference type="EMBL" id="CAF1212822.1"/>
    </source>
</evidence>
<dbReference type="Proteomes" id="UP000676336">
    <property type="component" value="Unassembled WGS sequence"/>
</dbReference>
<dbReference type="Proteomes" id="UP000663855">
    <property type="component" value="Unassembled WGS sequence"/>
</dbReference>
<dbReference type="AlphaFoldDB" id="A0A817A7E4"/>